<sequence length="247" mass="25147">MSRAYEGKLALVTGASRGIGAAVAEALGAAGAHVVLVARTAAGLEEVEERIHQAGGSATIAPLDLAAGDGVARLAAAVGERWKSLDILVLNAAMLGSLTPVPAIDGKEFGRVMTLNVIAQQALLAAFDPLLRASAEAKIIGITSSVAASPRAYWGAYGASKAAFETLLLAYGDEMSNISAIRVAIVDPGATATQMRARAYPGEDPATIQSPAQTADKLMALLAEDFPTGARRRLAGSARGQKEAVGA</sequence>
<gene>
    <name evidence="4" type="ORF">KOF26_16220</name>
</gene>
<evidence type="ECO:0000313" key="5">
    <source>
        <dbReference type="Proteomes" id="UP000776276"/>
    </source>
</evidence>
<reference evidence="4 5" key="1">
    <citation type="submission" date="2021-06" db="EMBL/GenBank/DDBJ databases">
        <title>Sphingomonas sp. XMGL2, whole genome shotgun sequencing project.</title>
        <authorList>
            <person name="Zhao G."/>
            <person name="Shen L."/>
        </authorList>
    </citation>
    <scope>NUCLEOTIDE SEQUENCE [LARGE SCALE GENOMIC DNA]</scope>
    <source>
        <strain evidence="4 5">XMGL2</strain>
    </source>
</reference>
<dbReference type="Pfam" id="PF00106">
    <property type="entry name" value="adh_short"/>
    <property type="match status" value="1"/>
</dbReference>
<dbReference type="InterPro" id="IPR002347">
    <property type="entry name" value="SDR_fam"/>
</dbReference>
<dbReference type="EMBL" id="JAHKRT010000010">
    <property type="protein sequence ID" value="MBU3079403.1"/>
    <property type="molecule type" value="Genomic_DNA"/>
</dbReference>
<dbReference type="PANTHER" id="PTHR42901:SF1">
    <property type="entry name" value="ALCOHOL DEHYDROGENASE"/>
    <property type="match status" value="1"/>
</dbReference>
<dbReference type="SMART" id="SM00822">
    <property type="entry name" value="PKS_KR"/>
    <property type="match status" value="1"/>
</dbReference>
<accession>A0ABS6BM64</accession>
<dbReference type="RefSeq" id="WP_216327549.1">
    <property type="nucleotide sequence ID" value="NZ_JAHKRT010000010.1"/>
</dbReference>
<protein>
    <submittedName>
        <fullName evidence="4">SDR family NAD(P)-dependent oxidoreductase</fullName>
    </submittedName>
</protein>
<dbReference type="InterPro" id="IPR057326">
    <property type="entry name" value="KR_dom"/>
</dbReference>
<keyword evidence="2" id="KW-0560">Oxidoreductase</keyword>
<keyword evidence="5" id="KW-1185">Reference proteome</keyword>
<comment type="similarity">
    <text evidence="1">Belongs to the short-chain dehydrogenases/reductases (SDR) family.</text>
</comment>
<evidence type="ECO:0000256" key="1">
    <source>
        <dbReference type="ARBA" id="ARBA00006484"/>
    </source>
</evidence>
<proteinExistence type="inferred from homology"/>
<dbReference type="PANTHER" id="PTHR42901">
    <property type="entry name" value="ALCOHOL DEHYDROGENASE"/>
    <property type="match status" value="1"/>
</dbReference>
<evidence type="ECO:0000313" key="4">
    <source>
        <dbReference type="EMBL" id="MBU3079403.1"/>
    </source>
</evidence>
<dbReference type="Proteomes" id="UP000776276">
    <property type="component" value="Unassembled WGS sequence"/>
</dbReference>
<evidence type="ECO:0000259" key="3">
    <source>
        <dbReference type="SMART" id="SM00822"/>
    </source>
</evidence>
<organism evidence="4 5">
    <name type="scientific">Sphingomonas quercus</name>
    <dbReference type="NCBI Taxonomy" id="2842451"/>
    <lineage>
        <taxon>Bacteria</taxon>
        <taxon>Pseudomonadati</taxon>
        <taxon>Pseudomonadota</taxon>
        <taxon>Alphaproteobacteria</taxon>
        <taxon>Sphingomonadales</taxon>
        <taxon>Sphingomonadaceae</taxon>
        <taxon>Sphingomonas</taxon>
    </lineage>
</organism>
<name>A0ABS6BM64_9SPHN</name>
<comment type="caution">
    <text evidence="4">The sequence shown here is derived from an EMBL/GenBank/DDBJ whole genome shotgun (WGS) entry which is preliminary data.</text>
</comment>
<evidence type="ECO:0000256" key="2">
    <source>
        <dbReference type="ARBA" id="ARBA00023002"/>
    </source>
</evidence>
<feature type="domain" description="Ketoreductase" evidence="3">
    <location>
        <begin position="8"/>
        <end position="184"/>
    </location>
</feature>